<organism evidence="2 3">
    <name type="scientific">Actinoalloteichus hymeniacidonis</name>
    <dbReference type="NCBI Taxonomy" id="340345"/>
    <lineage>
        <taxon>Bacteria</taxon>
        <taxon>Bacillati</taxon>
        <taxon>Actinomycetota</taxon>
        <taxon>Actinomycetes</taxon>
        <taxon>Pseudonocardiales</taxon>
        <taxon>Pseudonocardiaceae</taxon>
        <taxon>Actinoalloteichus</taxon>
    </lineage>
</organism>
<dbReference type="GO" id="GO:0003677">
    <property type="term" value="F:DNA binding"/>
    <property type="evidence" value="ECO:0007669"/>
    <property type="project" value="InterPro"/>
</dbReference>
<dbReference type="Gene3D" id="1.10.10.10">
    <property type="entry name" value="Winged helix-like DNA-binding domain superfamily/Winged helix DNA-binding domain"/>
    <property type="match status" value="1"/>
</dbReference>
<dbReference type="AlphaFoldDB" id="A0AAC9HS77"/>
<evidence type="ECO:0000313" key="3">
    <source>
        <dbReference type="Proteomes" id="UP000095210"/>
    </source>
</evidence>
<dbReference type="InterPro" id="IPR036388">
    <property type="entry name" value="WH-like_DNA-bd_sf"/>
</dbReference>
<protein>
    <submittedName>
        <fullName evidence="2">Transcriptional regulator, luxR family</fullName>
    </submittedName>
</protein>
<reference evidence="3" key="1">
    <citation type="submission" date="2016-03" db="EMBL/GenBank/DDBJ databases">
        <title>Complete genome sequence of the type strain Actinoalloteichus hymeniacidonis DSM 45092.</title>
        <authorList>
            <person name="Schaffert L."/>
            <person name="Albersmeier A."/>
            <person name="Winkler A."/>
            <person name="Kalinowski J."/>
            <person name="Zotchev S."/>
            <person name="Ruckert C."/>
        </authorList>
    </citation>
    <scope>NUCLEOTIDE SEQUENCE [LARGE SCALE GENOMIC DNA]</scope>
    <source>
        <strain evidence="3">HPA177(T) (DSM 45092(T))</strain>
    </source>
</reference>
<dbReference type="InterPro" id="IPR000792">
    <property type="entry name" value="Tscrpt_reg_LuxR_C"/>
</dbReference>
<feature type="domain" description="HTH luxR-type" evidence="1">
    <location>
        <begin position="422"/>
        <end position="487"/>
    </location>
</feature>
<dbReference type="Proteomes" id="UP000095210">
    <property type="component" value="Chromosome"/>
</dbReference>
<name>A0AAC9HS77_9PSEU</name>
<proteinExistence type="predicted"/>
<keyword evidence="3" id="KW-1185">Reference proteome</keyword>
<dbReference type="KEGG" id="ahm:TL08_16055"/>
<dbReference type="Pfam" id="PF00196">
    <property type="entry name" value="GerE"/>
    <property type="match status" value="1"/>
</dbReference>
<evidence type="ECO:0000259" key="1">
    <source>
        <dbReference type="PROSITE" id="PS50043"/>
    </source>
</evidence>
<sequence length="491" mass="53006">MATKRVDQPPPDASECRRWCAESSTRWRAGDAAGARQALERAEQAAGSDAHLTVETLAARSVLHVRAEEYDRALDVVLRCLALAETLTELQPEQVLAVLHARVSRGTVLISDAAPPDAASRREDGLAELDEVARDPAADLAVLDRAVNNGLLARLAPLRRRISSGALQVDAWLWVARARELADRHGARGIIVRQAVDLAVHTGQWERGWDQLIGHLDHETNRSEQVALTAKGSQLAWARGDLAAARTLGRRAWDLSVGVELVWSRLYGHLGGVIASAAGAGSLTTAMNSYARCVDRAGHASRPNRAWETALIGMEAGLPATALRAWLDQVLPDGIARPELRALVDIVLSDHGGSAPDPQSWLIIDLDGLAAVDRARALLARGRAALRADRQTAAMVDLHAARLALRDWPGRTRDAVDQTAAPLLDPPAITSAQTRVLDLILEGLSNHEIAAELGCSPRTVAVHVARLLKAVKVKTRTQLAVRELRRRLMVA</sequence>
<dbReference type="CDD" id="cd06170">
    <property type="entry name" value="LuxR_C_like"/>
    <property type="match status" value="1"/>
</dbReference>
<dbReference type="GO" id="GO:0006355">
    <property type="term" value="P:regulation of DNA-templated transcription"/>
    <property type="evidence" value="ECO:0007669"/>
    <property type="project" value="InterPro"/>
</dbReference>
<dbReference type="InterPro" id="IPR016032">
    <property type="entry name" value="Sig_transdc_resp-reg_C-effctor"/>
</dbReference>
<evidence type="ECO:0000313" key="2">
    <source>
        <dbReference type="EMBL" id="AOS64011.1"/>
    </source>
</evidence>
<dbReference type="SUPFAM" id="SSF46894">
    <property type="entry name" value="C-terminal effector domain of the bipartite response regulators"/>
    <property type="match status" value="1"/>
</dbReference>
<dbReference type="SMART" id="SM00421">
    <property type="entry name" value="HTH_LUXR"/>
    <property type="match status" value="1"/>
</dbReference>
<dbReference type="PROSITE" id="PS50043">
    <property type="entry name" value="HTH_LUXR_2"/>
    <property type="match status" value="1"/>
</dbReference>
<accession>A0AAC9HS77</accession>
<dbReference type="RefSeq" id="WP_172803811.1">
    <property type="nucleotide sequence ID" value="NZ_CP014859.1"/>
</dbReference>
<gene>
    <name evidence="2" type="ORF">TL08_16055</name>
</gene>
<dbReference type="PRINTS" id="PR00038">
    <property type="entry name" value="HTHLUXR"/>
</dbReference>
<dbReference type="EMBL" id="CP014859">
    <property type="protein sequence ID" value="AOS64011.1"/>
    <property type="molecule type" value="Genomic_DNA"/>
</dbReference>